<dbReference type="RefSeq" id="WP_378994327.1">
    <property type="nucleotide sequence ID" value="NZ_JBHSMT010000005.1"/>
</dbReference>
<dbReference type="Gene3D" id="1.10.10.10">
    <property type="entry name" value="Winged helix-like DNA-binding domain superfamily/Winged helix DNA-binding domain"/>
    <property type="match status" value="1"/>
</dbReference>
<keyword evidence="3 6" id="KW-0731">Sigma factor</keyword>
<organism evidence="9 10">
    <name type="scientific">Paraherbaspirillum soli</name>
    <dbReference type="NCBI Taxonomy" id="631222"/>
    <lineage>
        <taxon>Bacteria</taxon>
        <taxon>Pseudomonadati</taxon>
        <taxon>Pseudomonadota</taxon>
        <taxon>Betaproteobacteria</taxon>
        <taxon>Burkholderiales</taxon>
        <taxon>Oxalobacteraceae</taxon>
        <taxon>Paraherbaspirillum</taxon>
    </lineage>
</organism>
<evidence type="ECO:0000259" key="8">
    <source>
        <dbReference type="Pfam" id="PF08281"/>
    </source>
</evidence>
<dbReference type="CDD" id="cd06171">
    <property type="entry name" value="Sigma70_r4"/>
    <property type="match status" value="1"/>
</dbReference>
<dbReference type="SUPFAM" id="SSF88659">
    <property type="entry name" value="Sigma3 and sigma4 domains of RNA polymerase sigma factors"/>
    <property type="match status" value="1"/>
</dbReference>
<dbReference type="InterPro" id="IPR000838">
    <property type="entry name" value="RNA_pol_sigma70_ECF_CS"/>
</dbReference>
<proteinExistence type="inferred from homology"/>
<name>A0ABW0M6T7_9BURK</name>
<dbReference type="SUPFAM" id="SSF88946">
    <property type="entry name" value="Sigma2 domain of RNA polymerase sigma factors"/>
    <property type="match status" value="1"/>
</dbReference>
<dbReference type="InterPro" id="IPR013249">
    <property type="entry name" value="RNA_pol_sigma70_r4_t2"/>
</dbReference>
<evidence type="ECO:0000313" key="9">
    <source>
        <dbReference type="EMBL" id="MFC5472671.1"/>
    </source>
</evidence>
<dbReference type="PROSITE" id="PS01063">
    <property type="entry name" value="SIGMA70_ECF"/>
    <property type="match status" value="1"/>
</dbReference>
<evidence type="ECO:0000256" key="2">
    <source>
        <dbReference type="ARBA" id="ARBA00023015"/>
    </source>
</evidence>
<dbReference type="InterPro" id="IPR039425">
    <property type="entry name" value="RNA_pol_sigma-70-like"/>
</dbReference>
<dbReference type="InterPro" id="IPR007627">
    <property type="entry name" value="RNA_pol_sigma70_r2"/>
</dbReference>
<dbReference type="Gene3D" id="1.10.1740.10">
    <property type="match status" value="1"/>
</dbReference>
<feature type="domain" description="RNA polymerase sigma-70 region 2" evidence="7">
    <location>
        <begin position="21"/>
        <end position="82"/>
    </location>
</feature>
<reference evidence="10" key="1">
    <citation type="journal article" date="2019" name="Int. J. Syst. Evol. Microbiol.">
        <title>The Global Catalogue of Microorganisms (GCM) 10K type strain sequencing project: providing services to taxonomists for standard genome sequencing and annotation.</title>
        <authorList>
            <consortium name="The Broad Institute Genomics Platform"/>
            <consortium name="The Broad Institute Genome Sequencing Center for Infectious Disease"/>
            <person name="Wu L."/>
            <person name="Ma J."/>
        </authorList>
    </citation>
    <scope>NUCLEOTIDE SEQUENCE [LARGE SCALE GENOMIC DNA]</scope>
    <source>
        <strain evidence="10">JCM 17066</strain>
    </source>
</reference>
<sequence length="185" mass="21039">MDTHLDGNDKARQFEEIALPHLDAAYNLARWLTRNDQDAEDLVQAAFLRAFKFFKGFRGGDARAWLLTIVRHTYYTSLRDSRQQRADVGFDEEIHGQDDDASAISIDAIGNRPENILASRDAKNAINQALEKLPQIFREIVVLKDIDDWSYKEIAVIADIPIGTVMSRLARGRKLLIEYLKHNGG</sequence>
<evidence type="ECO:0000256" key="3">
    <source>
        <dbReference type="ARBA" id="ARBA00023082"/>
    </source>
</evidence>
<dbReference type="InterPro" id="IPR014284">
    <property type="entry name" value="RNA_pol_sigma-70_dom"/>
</dbReference>
<evidence type="ECO:0000313" key="10">
    <source>
        <dbReference type="Proteomes" id="UP001596045"/>
    </source>
</evidence>
<keyword evidence="2 6" id="KW-0805">Transcription regulation</keyword>
<dbReference type="Pfam" id="PF08281">
    <property type="entry name" value="Sigma70_r4_2"/>
    <property type="match status" value="1"/>
</dbReference>
<dbReference type="NCBIfam" id="TIGR02937">
    <property type="entry name" value="sigma70-ECF"/>
    <property type="match status" value="1"/>
</dbReference>
<protein>
    <recommendedName>
        <fullName evidence="6">RNA polymerase sigma factor</fullName>
    </recommendedName>
</protein>
<dbReference type="InterPro" id="IPR036388">
    <property type="entry name" value="WH-like_DNA-bd_sf"/>
</dbReference>
<dbReference type="InterPro" id="IPR013324">
    <property type="entry name" value="RNA_pol_sigma_r3/r4-like"/>
</dbReference>
<feature type="domain" description="RNA polymerase sigma factor 70 region 4 type 2" evidence="8">
    <location>
        <begin position="124"/>
        <end position="176"/>
    </location>
</feature>
<comment type="similarity">
    <text evidence="1 6">Belongs to the sigma-70 factor family. ECF subfamily.</text>
</comment>
<comment type="caution">
    <text evidence="9">The sequence shown here is derived from an EMBL/GenBank/DDBJ whole genome shotgun (WGS) entry which is preliminary data.</text>
</comment>
<keyword evidence="5 6" id="KW-0804">Transcription</keyword>
<dbReference type="EMBL" id="JBHSMT010000005">
    <property type="protein sequence ID" value="MFC5472671.1"/>
    <property type="molecule type" value="Genomic_DNA"/>
</dbReference>
<gene>
    <name evidence="9" type="ORF">ACFPM8_01740</name>
</gene>
<evidence type="ECO:0000259" key="7">
    <source>
        <dbReference type="Pfam" id="PF04542"/>
    </source>
</evidence>
<dbReference type="Pfam" id="PF04542">
    <property type="entry name" value="Sigma70_r2"/>
    <property type="match status" value="1"/>
</dbReference>
<dbReference type="InterPro" id="IPR013325">
    <property type="entry name" value="RNA_pol_sigma_r2"/>
</dbReference>
<dbReference type="PANTHER" id="PTHR43133">
    <property type="entry name" value="RNA POLYMERASE ECF-TYPE SIGMA FACTO"/>
    <property type="match status" value="1"/>
</dbReference>
<evidence type="ECO:0000256" key="6">
    <source>
        <dbReference type="RuleBase" id="RU000716"/>
    </source>
</evidence>
<evidence type="ECO:0000256" key="5">
    <source>
        <dbReference type="ARBA" id="ARBA00023163"/>
    </source>
</evidence>
<dbReference type="PANTHER" id="PTHR43133:SF59">
    <property type="entry name" value="ECF RNA POLYMERASE SIGMA FACTOR SIGR"/>
    <property type="match status" value="1"/>
</dbReference>
<keyword evidence="10" id="KW-1185">Reference proteome</keyword>
<keyword evidence="4 6" id="KW-0238">DNA-binding</keyword>
<accession>A0ABW0M6T7</accession>
<evidence type="ECO:0000256" key="4">
    <source>
        <dbReference type="ARBA" id="ARBA00023125"/>
    </source>
</evidence>
<evidence type="ECO:0000256" key="1">
    <source>
        <dbReference type="ARBA" id="ARBA00010641"/>
    </source>
</evidence>
<dbReference type="Proteomes" id="UP001596045">
    <property type="component" value="Unassembled WGS sequence"/>
</dbReference>